<reference evidence="2" key="2">
    <citation type="submission" date="2020-09" db="EMBL/GenBank/DDBJ databases">
        <authorList>
            <person name="Sun Q."/>
            <person name="Kim S."/>
        </authorList>
    </citation>
    <scope>NUCLEOTIDE SEQUENCE</scope>
    <source>
        <strain evidence="2">KCTC 32182</strain>
    </source>
</reference>
<keyword evidence="1" id="KW-0732">Signal</keyword>
<dbReference type="InterPro" id="IPR011041">
    <property type="entry name" value="Quinoprot_gluc/sorb_DH_b-prop"/>
</dbReference>
<dbReference type="Proteomes" id="UP000645257">
    <property type="component" value="Unassembled WGS sequence"/>
</dbReference>
<reference evidence="2" key="1">
    <citation type="journal article" date="2014" name="Int. J. Syst. Evol. Microbiol.">
        <title>Complete genome sequence of Corynebacterium casei LMG S-19264T (=DSM 44701T), isolated from a smear-ripened cheese.</title>
        <authorList>
            <consortium name="US DOE Joint Genome Institute (JGI-PGF)"/>
            <person name="Walter F."/>
            <person name="Albersmeier A."/>
            <person name="Kalinowski J."/>
            <person name="Ruckert C."/>
        </authorList>
    </citation>
    <scope>NUCLEOTIDE SEQUENCE</scope>
    <source>
        <strain evidence="2">KCTC 32182</strain>
    </source>
</reference>
<dbReference type="EMBL" id="BMYX01000011">
    <property type="protein sequence ID" value="GGY17769.1"/>
    <property type="molecule type" value="Genomic_DNA"/>
</dbReference>
<comment type="caution">
    <text evidence="2">The sequence shown here is derived from an EMBL/GenBank/DDBJ whole genome shotgun (WGS) entry which is preliminary data.</text>
</comment>
<protein>
    <recommendedName>
        <fullName evidence="4">Glucose/arabinose dehydrogenase</fullName>
    </recommendedName>
</protein>
<dbReference type="InterPro" id="IPR011042">
    <property type="entry name" value="6-blade_b-propeller_TolB-like"/>
</dbReference>
<sequence>MPCRTAVALLAAVASLPAAAASRYRTGGDCDGFPRVELTTERPLCVGLVADKLGFPRGLAVLGKDIFVLDMGAWGSRRGRLLILPDGGRGARRVLISGLERANAVAPGPGDTLYLGVKGKIVRLDPYAADPAATLRDVVTGLPWTGRHPLSSLAVARDGTLYINVGSATNNCEKTDGSPPDPGIACPETRETPPRASILRLLPVSPPYRAGRIAPYARGLRNSMALAVLPDGRLVAAGNARDAINRLDPSLSDTALPHDTLHLVEPGADYGWPYCYDNRRPSPEYPRADCSRQPLAALLLPAHAAPLGLLHYTGRMARLAGHLIVAYHGYRAGGHRIVAIPMRQNRPSAPPRDIVSGWNDVAGLRPMGAPVSLAALPDGSLLITEDRNGTLLRLSAPRDR</sequence>
<accession>A0A918P408</accession>
<evidence type="ECO:0000313" key="2">
    <source>
        <dbReference type="EMBL" id="GGY17769.1"/>
    </source>
</evidence>
<dbReference type="RefSeq" id="WP_189534158.1">
    <property type="nucleotide sequence ID" value="NZ_BMYX01000011.1"/>
</dbReference>
<gene>
    <name evidence="2" type="ORF">GCM10011289_21620</name>
</gene>
<proteinExistence type="predicted"/>
<evidence type="ECO:0008006" key="4">
    <source>
        <dbReference type="Google" id="ProtNLM"/>
    </source>
</evidence>
<keyword evidence="3" id="KW-1185">Reference proteome</keyword>
<dbReference type="Gene3D" id="2.120.10.30">
    <property type="entry name" value="TolB, C-terminal domain"/>
    <property type="match status" value="1"/>
</dbReference>
<organism evidence="2 3">
    <name type="scientific">Paludibacterium paludis</name>
    <dbReference type="NCBI Taxonomy" id="1225769"/>
    <lineage>
        <taxon>Bacteria</taxon>
        <taxon>Pseudomonadati</taxon>
        <taxon>Pseudomonadota</taxon>
        <taxon>Betaproteobacteria</taxon>
        <taxon>Neisseriales</taxon>
        <taxon>Chromobacteriaceae</taxon>
        <taxon>Paludibacterium</taxon>
    </lineage>
</organism>
<dbReference type="SUPFAM" id="SSF50952">
    <property type="entry name" value="Soluble quinoprotein glucose dehydrogenase"/>
    <property type="match status" value="1"/>
</dbReference>
<name>A0A918P408_9NEIS</name>
<feature type="chain" id="PRO_5037962413" description="Glucose/arabinose dehydrogenase" evidence="1">
    <location>
        <begin position="21"/>
        <end position="400"/>
    </location>
</feature>
<feature type="signal peptide" evidence="1">
    <location>
        <begin position="1"/>
        <end position="20"/>
    </location>
</feature>
<dbReference type="AlphaFoldDB" id="A0A918P408"/>
<evidence type="ECO:0000313" key="3">
    <source>
        <dbReference type="Proteomes" id="UP000645257"/>
    </source>
</evidence>
<evidence type="ECO:0000256" key="1">
    <source>
        <dbReference type="SAM" id="SignalP"/>
    </source>
</evidence>